<keyword evidence="2" id="KW-1003">Cell membrane</keyword>
<proteinExistence type="predicted"/>
<dbReference type="EMBL" id="CP006704">
    <property type="protein sequence ID" value="AIJ47730.1"/>
    <property type="molecule type" value="Genomic_DNA"/>
</dbReference>
<name>A0A076PV98_COMTE</name>
<dbReference type="Proteomes" id="UP000028782">
    <property type="component" value="Chromosome"/>
</dbReference>
<dbReference type="PANTHER" id="PTHR45772:SF3">
    <property type="entry name" value="ABC TRANSPORTER ATP-BINDING PROTEIN"/>
    <property type="match status" value="1"/>
</dbReference>
<dbReference type="InterPro" id="IPR003593">
    <property type="entry name" value="AAA+_ATPase"/>
</dbReference>
<evidence type="ECO:0000256" key="3">
    <source>
        <dbReference type="ARBA" id="ARBA00022741"/>
    </source>
</evidence>
<dbReference type="GO" id="GO:0005524">
    <property type="term" value="F:ATP binding"/>
    <property type="evidence" value="ECO:0007669"/>
    <property type="project" value="UniProtKB-KW"/>
</dbReference>
<evidence type="ECO:0000259" key="5">
    <source>
        <dbReference type="PROSITE" id="PS50893"/>
    </source>
</evidence>
<dbReference type="InterPro" id="IPR027417">
    <property type="entry name" value="P-loop_NTPase"/>
</dbReference>
<dbReference type="InterPro" id="IPR051120">
    <property type="entry name" value="ABC_AA/LPS_Transport"/>
</dbReference>
<keyword evidence="2" id="KW-0472">Membrane</keyword>
<dbReference type="InterPro" id="IPR003439">
    <property type="entry name" value="ABC_transporter-like_ATP-bd"/>
</dbReference>
<gene>
    <name evidence="6" type="ORF">O987_18080</name>
</gene>
<dbReference type="GO" id="GO:0005886">
    <property type="term" value="C:plasma membrane"/>
    <property type="evidence" value="ECO:0007669"/>
    <property type="project" value="TreeGrafter"/>
</dbReference>
<evidence type="ECO:0000256" key="1">
    <source>
        <dbReference type="ARBA" id="ARBA00022448"/>
    </source>
</evidence>
<evidence type="ECO:0000256" key="4">
    <source>
        <dbReference type="ARBA" id="ARBA00022840"/>
    </source>
</evidence>
<dbReference type="AlphaFoldDB" id="A0A076PV98"/>
<keyword evidence="3" id="KW-0547">Nucleotide-binding</keyword>
<keyword evidence="4" id="KW-0067">ATP-binding</keyword>
<sequence length="272" mass="29747">MSSIAIHQPAAQVVQQSSHALELRDLRKSFGKTEIIRGANLAVNAGERIAIIGPNGAGKSTLFNLISGRFEPSSGEVLLHGQRINGKKPFEINRMGLSRSFQITNIFPKLSVFENLRCSVLWSLGYRYSFWRFLSNLHDANERANELMEMIGLHRKRDTLAVNLTYAEQRALEIGITIGGGASVILLDEPTAGMSNSETAHFIQLIKKVTEGKTLLTVEHDMGVVFGLADKIAVVVYGEVIAYDTPEAVRANARVQEAYLGSSVADQQAGAH</sequence>
<dbReference type="Pfam" id="PF00005">
    <property type="entry name" value="ABC_tran"/>
    <property type="match status" value="1"/>
</dbReference>
<evidence type="ECO:0000313" key="7">
    <source>
        <dbReference type="Proteomes" id="UP000028782"/>
    </source>
</evidence>
<dbReference type="HOGENOM" id="CLU_000604_1_2_4"/>
<dbReference type="SMART" id="SM00382">
    <property type="entry name" value="AAA"/>
    <property type="match status" value="1"/>
</dbReference>
<reference evidence="6 7" key="1">
    <citation type="journal article" date="2014" name="Genome Announc.">
        <title>Complete Genome Sequence of Polychlorinated Biphenyl Degrader Comamonas testosteroni TK102 (NBRC 109938).</title>
        <authorList>
            <person name="Fukuda K."/>
            <person name="Hosoyama A."/>
            <person name="Tsuchikane K."/>
            <person name="Ohji S."/>
            <person name="Yamazoe A."/>
            <person name="Fujita N."/>
            <person name="Shintani M."/>
            <person name="Kimbara K."/>
        </authorList>
    </citation>
    <scope>NUCLEOTIDE SEQUENCE [LARGE SCALE GENOMIC DNA]</scope>
    <source>
        <strain evidence="6">TK102</strain>
    </source>
</reference>
<accession>A0A076PV98</accession>
<dbReference type="InterPro" id="IPR032823">
    <property type="entry name" value="BCA_ABC_TP_C"/>
</dbReference>
<evidence type="ECO:0000256" key="2">
    <source>
        <dbReference type="ARBA" id="ARBA00022475"/>
    </source>
</evidence>
<dbReference type="PROSITE" id="PS50893">
    <property type="entry name" value="ABC_TRANSPORTER_2"/>
    <property type="match status" value="1"/>
</dbReference>
<evidence type="ECO:0000313" key="6">
    <source>
        <dbReference type="EMBL" id="AIJ47730.1"/>
    </source>
</evidence>
<organism evidence="6 7">
    <name type="scientific">Comamonas testosteroni TK102</name>
    <dbReference type="NCBI Taxonomy" id="1392005"/>
    <lineage>
        <taxon>Bacteria</taxon>
        <taxon>Pseudomonadati</taxon>
        <taxon>Pseudomonadota</taxon>
        <taxon>Betaproteobacteria</taxon>
        <taxon>Burkholderiales</taxon>
        <taxon>Comamonadaceae</taxon>
        <taxon>Comamonas</taxon>
    </lineage>
</organism>
<feature type="domain" description="ABC transporter" evidence="5">
    <location>
        <begin position="21"/>
        <end position="262"/>
    </location>
</feature>
<dbReference type="KEGG" id="ctes:O987_18080"/>
<keyword evidence="1" id="KW-0813">Transport</keyword>
<dbReference type="PANTHER" id="PTHR45772">
    <property type="entry name" value="CONSERVED COMPONENT OF ABC TRANSPORTER FOR NATURAL AMINO ACIDS-RELATED"/>
    <property type="match status" value="1"/>
</dbReference>
<dbReference type="GO" id="GO:0016887">
    <property type="term" value="F:ATP hydrolysis activity"/>
    <property type="evidence" value="ECO:0007669"/>
    <property type="project" value="InterPro"/>
</dbReference>
<dbReference type="Pfam" id="PF12399">
    <property type="entry name" value="BCA_ABC_TP_C"/>
    <property type="match status" value="1"/>
</dbReference>
<dbReference type="CDD" id="cd03219">
    <property type="entry name" value="ABC_Mj1267_LivG_branched"/>
    <property type="match status" value="1"/>
</dbReference>
<dbReference type="RefSeq" id="WP_051962206.1">
    <property type="nucleotide sequence ID" value="NZ_CP006704.1"/>
</dbReference>
<protein>
    <submittedName>
        <fullName evidence="6">Branched-chain amino acid ABC transporter substrate-binding protein</fullName>
    </submittedName>
</protein>
<dbReference type="SUPFAM" id="SSF52540">
    <property type="entry name" value="P-loop containing nucleoside triphosphate hydrolases"/>
    <property type="match status" value="1"/>
</dbReference>
<dbReference type="Gene3D" id="3.40.50.300">
    <property type="entry name" value="P-loop containing nucleotide triphosphate hydrolases"/>
    <property type="match status" value="1"/>
</dbReference>